<keyword evidence="1" id="KW-0547">Nucleotide-binding</keyword>
<evidence type="ECO:0000313" key="4">
    <source>
        <dbReference type="Proteomes" id="UP000601522"/>
    </source>
</evidence>
<dbReference type="AlphaFoldDB" id="A0A926F3B5"/>
<protein>
    <submittedName>
        <fullName evidence="3">Carboxylate--amine ligase</fullName>
    </submittedName>
</protein>
<dbReference type="GO" id="GO:0005524">
    <property type="term" value="F:ATP binding"/>
    <property type="evidence" value="ECO:0007669"/>
    <property type="project" value="UniProtKB-UniRule"/>
</dbReference>
<gene>
    <name evidence="3" type="ORF">H8689_08765</name>
</gene>
<proteinExistence type="predicted"/>
<keyword evidence="4" id="KW-1185">Reference proteome</keyword>
<evidence type="ECO:0000256" key="1">
    <source>
        <dbReference type="PROSITE-ProRule" id="PRU00409"/>
    </source>
</evidence>
<feature type="domain" description="ATP-grasp" evidence="2">
    <location>
        <begin position="135"/>
        <end position="332"/>
    </location>
</feature>
<evidence type="ECO:0000259" key="2">
    <source>
        <dbReference type="PROSITE" id="PS50975"/>
    </source>
</evidence>
<dbReference type="PROSITE" id="PS50975">
    <property type="entry name" value="ATP_GRASP"/>
    <property type="match status" value="1"/>
</dbReference>
<dbReference type="GO" id="GO:0016874">
    <property type="term" value="F:ligase activity"/>
    <property type="evidence" value="ECO:0007669"/>
    <property type="project" value="UniProtKB-KW"/>
</dbReference>
<dbReference type="Proteomes" id="UP000601522">
    <property type="component" value="Unassembled WGS sequence"/>
</dbReference>
<organism evidence="3 4">
    <name type="scientific">Wansuia hejianensis</name>
    <dbReference type="NCBI Taxonomy" id="2763667"/>
    <lineage>
        <taxon>Bacteria</taxon>
        <taxon>Bacillati</taxon>
        <taxon>Bacillota</taxon>
        <taxon>Clostridia</taxon>
        <taxon>Lachnospirales</taxon>
        <taxon>Lachnospiraceae</taxon>
        <taxon>Wansuia</taxon>
    </lineage>
</organism>
<reference evidence="3 4" key="1">
    <citation type="submission" date="2020-08" db="EMBL/GenBank/DDBJ databases">
        <title>Genome public.</title>
        <authorList>
            <person name="Liu C."/>
            <person name="Sun Q."/>
        </authorList>
    </citation>
    <scope>NUCLEOTIDE SEQUENCE [LARGE SCALE GENOMIC DNA]</scope>
    <source>
        <strain evidence="3 4">NSJ-26</strain>
    </source>
</reference>
<dbReference type="SUPFAM" id="SSF56059">
    <property type="entry name" value="Glutathione synthetase ATP-binding domain-like"/>
    <property type="match status" value="1"/>
</dbReference>
<dbReference type="GO" id="GO:0046872">
    <property type="term" value="F:metal ion binding"/>
    <property type="evidence" value="ECO:0007669"/>
    <property type="project" value="InterPro"/>
</dbReference>
<keyword evidence="3" id="KW-0436">Ligase</keyword>
<dbReference type="RefSeq" id="WP_249324064.1">
    <property type="nucleotide sequence ID" value="NZ_JACRTK010000003.1"/>
</dbReference>
<evidence type="ECO:0000313" key="3">
    <source>
        <dbReference type="EMBL" id="MBC8591202.1"/>
    </source>
</evidence>
<name>A0A926F3B5_9FIRM</name>
<dbReference type="Gene3D" id="3.30.470.20">
    <property type="entry name" value="ATP-grasp fold, B domain"/>
    <property type="match status" value="1"/>
</dbReference>
<comment type="caution">
    <text evidence="3">The sequence shown here is derived from an EMBL/GenBank/DDBJ whole genome shotgun (WGS) entry which is preliminary data.</text>
</comment>
<dbReference type="InterPro" id="IPR011761">
    <property type="entry name" value="ATP-grasp"/>
</dbReference>
<keyword evidence="1" id="KW-0067">ATP-binding</keyword>
<accession>A0A926F3B5</accession>
<sequence>MDKNNRNKINNKDIKIQPVLLGGDINCYSVARAFHEAYGVKSIAYGRYALGATKDSKIIDFRIDERITQNEELIKVLLQLADEYEGTHTTLILMGCTDEYAELIIDHKDILSKKYITPYIDKDLKEKLIEKESFYKMCEEKGLDYPKTHIFRKGDKVTDFGFDYPLVIKPSDSVLYWQFPFEGMKKAYIAHSEDEFKNIVNDIYSGKYNKSLIIQDFIPGDDSHMRVLTCYSDRNAKVKMMCLGHVLLEEHTPTAIGNHAAIITEYNEELMERIKDFLEGINYTGYSNFDIKFDSRDNKYKLFEINLRQGRSNYYVTSSGNNVAKYVVEDRVLKKDLDFKIQKDPFYWHVVPNGVVFKYVKDKKLVNKVKKLISEGKEATSFGYKADLKNNFKRSLYVFLYNINQFKKYKKYCK</sequence>
<dbReference type="EMBL" id="JACRTK010000003">
    <property type="protein sequence ID" value="MBC8591202.1"/>
    <property type="molecule type" value="Genomic_DNA"/>
</dbReference>